<dbReference type="AlphaFoldDB" id="A0A4D9CLW7"/>
<evidence type="ECO:0000313" key="4">
    <source>
        <dbReference type="Proteomes" id="UP000355283"/>
    </source>
</evidence>
<feature type="compositionally biased region" description="Basic and acidic residues" evidence="2">
    <location>
        <begin position="205"/>
        <end position="214"/>
    </location>
</feature>
<protein>
    <submittedName>
        <fullName evidence="3">Uncharacterized protein</fullName>
    </submittedName>
</protein>
<feature type="compositionally biased region" description="Basic residues" evidence="2">
    <location>
        <begin position="215"/>
        <end position="225"/>
    </location>
</feature>
<accession>A0A4D9CLW7</accession>
<dbReference type="PANTHER" id="PTHR12775">
    <property type="entry name" value="PROTEIN C20ORF43 HOMOLOG"/>
    <property type="match status" value="1"/>
</dbReference>
<name>A0A4D9CLW7_9STRA</name>
<evidence type="ECO:0000313" key="3">
    <source>
        <dbReference type="EMBL" id="TFJ80100.1"/>
    </source>
</evidence>
<evidence type="ECO:0000256" key="2">
    <source>
        <dbReference type="SAM" id="MobiDB-lite"/>
    </source>
</evidence>
<dbReference type="GO" id="GO:0006274">
    <property type="term" value="P:DNA replication termination"/>
    <property type="evidence" value="ECO:0007669"/>
    <property type="project" value="TreeGrafter"/>
</dbReference>
<organism evidence="3 4">
    <name type="scientific">Nannochloropsis salina CCMP1776</name>
    <dbReference type="NCBI Taxonomy" id="1027361"/>
    <lineage>
        <taxon>Eukaryota</taxon>
        <taxon>Sar</taxon>
        <taxon>Stramenopiles</taxon>
        <taxon>Ochrophyta</taxon>
        <taxon>Eustigmatophyceae</taxon>
        <taxon>Eustigmatales</taxon>
        <taxon>Monodopsidaceae</taxon>
        <taxon>Microchloropsis</taxon>
        <taxon>Microchloropsis salina</taxon>
    </lineage>
</organism>
<sequence>MGNDGGVLAMQRKFMRGLGNKMGEKPSEEVSKRFRALIRSRVCAVSSERLRDPVVACELGHLYNKEAVLLALLEHTLNPAFAHIRGMKDLIACRFTINPNWTDETAAQTSAQEAWAANEAKGEGVNAGTMVGSFAEEDAVSNYICPVARVEMNAKQPFVVIRSTGWVLSERALKEVGAASLQDEYGPFDSDDLIRLVPDEEEETELRRRMNERRSKSKKEKKRKQRAEGSSEGGRLGEGPKSHEETQKAVVKAAKLKVENGGKREGGMASSQVLGAPMGLQVSSLAGEAQRAAEKEMASSSAFASLFSNGVEKADKNRLFSVRR</sequence>
<feature type="compositionally biased region" description="Basic and acidic residues" evidence="2">
    <location>
        <begin position="238"/>
        <end position="247"/>
    </location>
</feature>
<dbReference type="InterPro" id="IPR027799">
    <property type="entry name" value="Rtf2_RING-finger"/>
</dbReference>
<comment type="caution">
    <text evidence="3">The sequence shown here is derived from an EMBL/GenBank/DDBJ whole genome shotgun (WGS) entry which is preliminary data.</text>
</comment>
<dbReference type="Proteomes" id="UP000355283">
    <property type="component" value="Unassembled WGS sequence"/>
</dbReference>
<comment type="similarity">
    <text evidence="1">Belongs to the rtf2 family.</text>
</comment>
<keyword evidence="4" id="KW-1185">Reference proteome</keyword>
<reference evidence="3 4" key="1">
    <citation type="submission" date="2019-01" db="EMBL/GenBank/DDBJ databases">
        <title>Nuclear Genome Assembly of the Microalgal Biofuel strain Nannochloropsis salina CCMP1776.</title>
        <authorList>
            <person name="Hovde B."/>
        </authorList>
    </citation>
    <scope>NUCLEOTIDE SEQUENCE [LARGE SCALE GENOMIC DNA]</scope>
    <source>
        <strain evidence="3 4">CCMP1776</strain>
    </source>
</reference>
<proteinExistence type="inferred from homology"/>
<dbReference type="GO" id="GO:0005634">
    <property type="term" value="C:nucleus"/>
    <property type="evidence" value="ECO:0007669"/>
    <property type="project" value="TreeGrafter"/>
</dbReference>
<dbReference type="OrthoDB" id="247013at2759"/>
<dbReference type="CDD" id="cd16653">
    <property type="entry name" value="RING-like_Rtf2"/>
    <property type="match status" value="1"/>
</dbReference>
<dbReference type="Pfam" id="PF04641">
    <property type="entry name" value="Rtf2"/>
    <property type="match status" value="1"/>
</dbReference>
<dbReference type="EMBL" id="SDOX01000183">
    <property type="protein sequence ID" value="TFJ80100.1"/>
    <property type="molecule type" value="Genomic_DNA"/>
</dbReference>
<evidence type="ECO:0000256" key="1">
    <source>
        <dbReference type="ARBA" id="ARBA00009885"/>
    </source>
</evidence>
<gene>
    <name evidence="3" type="ORF">NSK_008657</name>
</gene>
<dbReference type="PANTHER" id="PTHR12775:SF0">
    <property type="entry name" value="REPLICATION TERMINATION FACTOR 2"/>
    <property type="match status" value="1"/>
</dbReference>
<feature type="region of interest" description="Disordered" evidence="2">
    <location>
        <begin position="202"/>
        <end position="251"/>
    </location>
</feature>
<dbReference type="InterPro" id="IPR006735">
    <property type="entry name" value="Rtf2"/>
</dbReference>